<dbReference type="InterPro" id="IPR035965">
    <property type="entry name" value="PAS-like_dom_sf"/>
</dbReference>
<proteinExistence type="predicted"/>
<evidence type="ECO:0000256" key="7">
    <source>
        <dbReference type="ARBA" id="ARBA00022840"/>
    </source>
</evidence>
<protein>
    <recommendedName>
        <fullName evidence="2">histidine kinase</fullName>
        <ecNumber evidence="2">2.7.13.3</ecNumber>
    </recommendedName>
</protein>
<dbReference type="InterPro" id="IPR003018">
    <property type="entry name" value="GAF"/>
</dbReference>
<keyword evidence="5" id="KW-0547">Nucleotide-binding</keyword>
<evidence type="ECO:0000256" key="5">
    <source>
        <dbReference type="ARBA" id="ARBA00022741"/>
    </source>
</evidence>
<feature type="domain" description="Signal transduction histidine kinase HWE region" evidence="9">
    <location>
        <begin position="607"/>
        <end position="685"/>
    </location>
</feature>
<evidence type="ECO:0000256" key="2">
    <source>
        <dbReference type="ARBA" id="ARBA00012438"/>
    </source>
</evidence>
<feature type="domain" description="GAF" evidence="8">
    <location>
        <begin position="327"/>
        <end position="476"/>
    </location>
</feature>
<keyword evidence="6" id="KW-0418">Kinase</keyword>
<dbReference type="GO" id="GO:0004673">
    <property type="term" value="F:protein histidine kinase activity"/>
    <property type="evidence" value="ECO:0007669"/>
    <property type="project" value="UniProtKB-EC"/>
</dbReference>
<dbReference type="InterPro" id="IPR013656">
    <property type="entry name" value="PAS_4"/>
</dbReference>
<evidence type="ECO:0000259" key="8">
    <source>
        <dbReference type="SMART" id="SM00065"/>
    </source>
</evidence>
<dbReference type="OrthoDB" id="9760752at2"/>
<name>A0A147IW13_9SPHN</name>
<dbReference type="Pfam" id="PF01590">
    <property type="entry name" value="GAF"/>
    <property type="match status" value="1"/>
</dbReference>
<dbReference type="SUPFAM" id="SSF55785">
    <property type="entry name" value="PYP-like sensor domain (PAS domain)"/>
    <property type="match status" value="3"/>
</dbReference>
<dbReference type="Gene3D" id="3.30.450.20">
    <property type="entry name" value="PAS domain"/>
    <property type="match status" value="3"/>
</dbReference>
<dbReference type="PANTHER" id="PTHR41523:SF7">
    <property type="entry name" value="HISTIDINE KINASE"/>
    <property type="match status" value="1"/>
</dbReference>
<comment type="caution">
    <text evidence="10">The sequence shown here is derived from an EMBL/GenBank/DDBJ whole genome shotgun (WGS) entry which is preliminary data.</text>
</comment>
<dbReference type="Proteomes" id="UP000073923">
    <property type="component" value="Unassembled WGS sequence"/>
</dbReference>
<keyword evidence="4" id="KW-0808">Transferase</keyword>
<dbReference type="AlphaFoldDB" id="A0A147IW13"/>
<evidence type="ECO:0000313" key="11">
    <source>
        <dbReference type="Proteomes" id="UP000073923"/>
    </source>
</evidence>
<dbReference type="InterPro" id="IPR029016">
    <property type="entry name" value="GAF-like_dom_sf"/>
</dbReference>
<evidence type="ECO:0000259" key="9">
    <source>
        <dbReference type="SMART" id="SM00911"/>
    </source>
</evidence>
<comment type="catalytic activity">
    <reaction evidence="1">
        <text>ATP + protein L-histidine = ADP + protein N-phospho-L-histidine.</text>
        <dbReference type="EC" id="2.7.13.3"/>
    </reaction>
</comment>
<dbReference type="PATRIC" id="fig|172044.3.peg.863"/>
<reference evidence="10 11" key="1">
    <citation type="journal article" date="2016" name="Front. Microbiol.">
        <title>Genomic Resource of Rice Seed Associated Bacteria.</title>
        <authorList>
            <person name="Midha S."/>
            <person name="Bansal K."/>
            <person name="Sharma S."/>
            <person name="Kumar N."/>
            <person name="Patil P.P."/>
            <person name="Chaudhry V."/>
            <person name="Patil P.B."/>
        </authorList>
    </citation>
    <scope>NUCLEOTIDE SEQUENCE [LARGE SCALE GENOMIC DNA]</scope>
    <source>
        <strain evidence="10 11">NS355</strain>
    </source>
</reference>
<sequence>MFNAWVEEATAGMVSYVEGVAGGDTHDAPRMIDLIDALDWRASPLGARVTWPAALSVTVDTMLASLHPMCVIWGPERILLYNDGYAPILGGRHPDALGRPTEEVWPELWPEIAPLIDRVFAGESVAFRDQPLTMTRHGYPELTWYDFAYSPVRGDAGEVVGLLNITSESTVRVRAQQERDRAEADLSSTDAKWRGLFETLEEGFVLGEVVRDQAGRIVDLRYIEVNNAWYDLVGIERGSVVGRTVSEVIPGIEDEWVMESARVVETGEAIRFTRQVGDLDRWYDGICQPAGGDRFTLLFLEVTDRVRADQRRDALAELGRALTAINDPEDVVRAATAIIGRTLGVGRVGYGAVGEDGETFTVPNDWTAQGYPSLSGTYRMDDYGGYAEDLRQGRTVVIPDIRLDPRTSGNTAPLESVAVRSLVNRPIVEKGRTVAILYVNDGAPRDWTPEELQFIADAGNRTWTAIERRRAEKEAKETASFLRSVLAASTDCIKVVELDGRLSFMSEGGMKVMEISDFNSVSGCPWPDLLQEGGSTAAKEAIEAAKRGETTHFEAPANTYLGTPKHWSVSVSPIAGPDGEVARILSVSRDHTELQKAREQQELLNGELAHRIKNTMSVVQAIANQTLGKAEDQEAVTAFGQRLAALASAHDVLTRDNWSSASIGDVVRSALTTFGTDRFEISGPDVTIGPRATLALTLMLHELATNAAKYGALSASAGTVSVTWSVRRDGEKDVLDLAWVERGGPPAVEPTRRGFGSRIIRMGLSGSGGVELRYETEGLTMRATAPLYQIQEA</sequence>
<dbReference type="Gene3D" id="3.30.565.10">
    <property type="entry name" value="Histidine kinase-like ATPase, C-terminal domain"/>
    <property type="match status" value="1"/>
</dbReference>
<organism evidence="10 11">
    <name type="scientific">Sphingomonas yabuuchiae</name>
    <dbReference type="NCBI Taxonomy" id="172044"/>
    <lineage>
        <taxon>Bacteria</taxon>
        <taxon>Pseudomonadati</taxon>
        <taxon>Pseudomonadota</taxon>
        <taxon>Alphaproteobacteria</taxon>
        <taxon>Sphingomonadales</taxon>
        <taxon>Sphingomonadaceae</taxon>
        <taxon>Sphingomonas</taxon>
    </lineage>
</organism>
<dbReference type="Pfam" id="PF07536">
    <property type="entry name" value="HWE_HK"/>
    <property type="match status" value="1"/>
</dbReference>
<dbReference type="SUPFAM" id="SSF55781">
    <property type="entry name" value="GAF domain-like"/>
    <property type="match status" value="1"/>
</dbReference>
<accession>A0A147IW13</accession>
<evidence type="ECO:0000256" key="3">
    <source>
        <dbReference type="ARBA" id="ARBA00022553"/>
    </source>
</evidence>
<dbReference type="PANTHER" id="PTHR41523">
    <property type="entry name" value="TWO-COMPONENT SYSTEM SENSOR PROTEIN"/>
    <property type="match status" value="1"/>
</dbReference>
<dbReference type="SMART" id="SM00065">
    <property type="entry name" value="GAF"/>
    <property type="match status" value="1"/>
</dbReference>
<keyword evidence="3" id="KW-0597">Phosphoprotein</keyword>
<dbReference type="InterPro" id="IPR036890">
    <property type="entry name" value="HATPase_C_sf"/>
</dbReference>
<dbReference type="GO" id="GO:0005524">
    <property type="term" value="F:ATP binding"/>
    <property type="evidence" value="ECO:0007669"/>
    <property type="project" value="UniProtKB-KW"/>
</dbReference>
<dbReference type="EMBL" id="LDTF01000020">
    <property type="protein sequence ID" value="KTT99866.1"/>
    <property type="molecule type" value="Genomic_DNA"/>
</dbReference>
<dbReference type="SMART" id="SM00911">
    <property type="entry name" value="HWE_HK"/>
    <property type="match status" value="1"/>
</dbReference>
<dbReference type="InterPro" id="IPR011102">
    <property type="entry name" value="Sig_transdc_His_kinase_HWE"/>
</dbReference>
<gene>
    <name evidence="10" type="ORF">NS355_05645</name>
</gene>
<evidence type="ECO:0000313" key="10">
    <source>
        <dbReference type="EMBL" id="KTT99866.1"/>
    </source>
</evidence>
<evidence type="ECO:0000256" key="1">
    <source>
        <dbReference type="ARBA" id="ARBA00000085"/>
    </source>
</evidence>
<dbReference type="Gene3D" id="3.30.450.40">
    <property type="match status" value="1"/>
</dbReference>
<dbReference type="Pfam" id="PF08448">
    <property type="entry name" value="PAS_4"/>
    <property type="match status" value="3"/>
</dbReference>
<evidence type="ECO:0000256" key="4">
    <source>
        <dbReference type="ARBA" id="ARBA00022679"/>
    </source>
</evidence>
<evidence type="ECO:0000256" key="6">
    <source>
        <dbReference type="ARBA" id="ARBA00022777"/>
    </source>
</evidence>
<keyword evidence="7" id="KW-0067">ATP-binding</keyword>
<dbReference type="EC" id="2.7.13.3" evidence="2"/>